<feature type="repeat" description="PPR" evidence="2">
    <location>
        <begin position="232"/>
        <end position="266"/>
    </location>
</feature>
<feature type="repeat" description="PPR" evidence="2">
    <location>
        <begin position="126"/>
        <end position="160"/>
    </location>
</feature>
<dbReference type="Pfam" id="PF13812">
    <property type="entry name" value="PPR_3"/>
    <property type="match status" value="2"/>
</dbReference>
<dbReference type="Pfam" id="PF13041">
    <property type="entry name" value="PPR_2"/>
    <property type="match status" value="1"/>
</dbReference>
<keyword evidence="1" id="KW-0677">Repeat</keyword>
<dbReference type="PANTHER" id="PTHR47942:SF63">
    <property type="entry name" value="PENTATRICOPEPTIDE REPEAT-CONTAINING PROTEIN"/>
    <property type="match status" value="1"/>
</dbReference>
<dbReference type="AlphaFoldDB" id="G0V2T4"/>
<feature type="repeat" description="PPR" evidence="2">
    <location>
        <begin position="197"/>
        <end position="231"/>
    </location>
</feature>
<dbReference type="Gene3D" id="1.25.40.10">
    <property type="entry name" value="Tetratricopeptide repeat domain"/>
    <property type="match status" value="6"/>
</dbReference>
<evidence type="ECO:0000256" key="2">
    <source>
        <dbReference type="PROSITE-ProRule" id="PRU00708"/>
    </source>
</evidence>
<dbReference type="EMBL" id="HE575324">
    <property type="protein sequence ID" value="CCC95956.1"/>
    <property type="molecule type" value="Genomic_DNA"/>
</dbReference>
<proteinExistence type="predicted"/>
<dbReference type="Pfam" id="PF01535">
    <property type="entry name" value="PPR"/>
    <property type="match status" value="1"/>
</dbReference>
<dbReference type="InterPro" id="IPR051222">
    <property type="entry name" value="PPR/CCM1_RNA-binding"/>
</dbReference>
<reference evidence="3" key="1">
    <citation type="journal article" date="2012" name="Proc. Natl. Acad. Sci. U.S.A.">
        <title>Antigenic diversity is generated by distinct evolutionary mechanisms in African trypanosome species.</title>
        <authorList>
            <person name="Jackson A.P."/>
            <person name="Berry A."/>
            <person name="Aslett M."/>
            <person name="Allison H.C."/>
            <person name="Burton P."/>
            <person name="Vavrova-Anderson J."/>
            <person name="Brown R."/>
            <person name="Browne H."/>
            <person name="Corton N."/>
            <person name="Hauser H."/>
            <person name="Gamble J."/>
            <person name="Gilderthorp R."/>
            <person name="Marcello L."/>
            <person name="McQuillan J."/>
            <person name="Otto T.D."/>
            <person name="Quail M.A."/>
            <person name="Sanders M.J."/>
            <person name="van Tonder A."/>
            <person name="Ginger M.L."/>
            <person name="Field M.C."/>
            <person name="Barry J.D."/>
            <person name="Hertz-Fowler C."/>
            <person name="Berriman M."/>
        </authorList>
    </citation>
    <scope>NUCLEOTIDE SEQUENCE</scope>
    <source>
        <strain evidence="3">IL3000</strain>
    </source>
</reference>
<dbReference type="VEuPathDB" id="TriTrypDB:TcIL3000.11.14730"/>
<dbReference type="PANTHER" id="PTHR47942">
    <property type="entry name" value="TETRATRICOPEPTIDE REPEAT (TPR)-LIKE SUPERFAMILY PROTEIN-RELATED"/>
    <property type="match status" value="1"/>
</dbReference>
<sequence>MRSSAEVFIKYPDGTGTRVVRRKKGVVAKRSDVDVSKLDEDYERVSNCPPYTASFNAMLKERKEKNSRTFVNAVLERMHAESIPLNVVTYNLLLERVVGASDDIVFLLYDEIKEDASRNNSNVQPDLTTYHLLFRACERKGQYHRAFHFYMQMREMTHIIPDAATYDILLGFCAAVKDVPQALFFVEEMKRYNVVPNVNTYNCLMGALREKAPYEETLRVYNGMNERGVKPTVRTFNTVSEAALLHDDYEMAFQLFEEMKKQGVIPNVLSYNALFRLVRQRLDYVIARNKYSDVKRTQEQRVNGLRAIADLALTLFKEMESMSVEPNTFSFNTLIDILIECHDFNVFRIYRMMQEEYRKRNDNKIGTTEQKVRTKETSACVNMEDASATLDSTKLSTREEGTTGQGIGCLTESIGSGMQNASSVALPSLDVIMGFDNPKRPARITAREVLPNVDTYRLMVRACLCFGFAKHCSFFYETMCGEGLSPDYEFTFLMESACEEIRDADGALKILEEAKASGVFVDTHLYNAYLKVLAVVGDSSLLHIVKEMEMGINSFSPHPDVETYNIVLRYHFGLGNYEEVTKLFNSLYDSFSKVRADSDTFCWMFRTHCANRDVEGATQLLNSMQKRKIPVVIKHFHELMRVYLEADDERILDIFQQLQNGGDAGGDLPQIDVTCYSIVMEYHVRRREWEKLQSLFRKLLGHQELEPDTNCYNNMLDMCLACEKYVEARGIFSDLLVKCVNPDPAMYNKLLQIFAAAGDSTIYEVLRTMKNNHYAPEASTLSVLLQYAHGGKVLASAVCQDLFWDPLEDLRGIIYE</sequence>
<name>G0V2T4_TRYCI</name>
<feature type="repeat" description="PPR" evidence="2">
    <location>
        <begin position="162"/>
        <end position="196"/>
    </location>
</feature>
<protein>
    <submittedName>
        <fullName evidence="3">Uncharacterized protein TCIL3000_11_14730</fullName>
    </submittedName>
</protein>
<dbReference type="PROSITE" id="PS51375">
    <property type="entry name" value="PPR"/>
    <property type="match status" value="4"/>
</dbReference>
<evidence type="ECO:0000313" key="3">
    <source>
        <dbReference type="EMBL" id="CCC95956.1"/>
    </source>
</evidence>
<dbReference type="NCBIfam" id="TIGR00756">
    <property type="entry name" value="PPR"/>
    <property type="match status" value="2"/>
</dbReference>
<gene>
    <name evidence="3" type="ORF">TCIL3000_11_14730</name>
</gene>
<organism evidence="3">
    <name type="scientific">Trypanosoma congolense (strain IL3000)</name>
    <dbReference type="NCBI Taxonomy" id="1068625"/>
    <lineage>
        <taxon>Eukaryota</taxon>
        <taxon>Discoba</taxon>
        <taxon>Euglenozoa</taxon>
        <taxon>Kinetoplastea</taxon>
        <taxon>Metakinetoplastina</taxon>
        <taxon>Trypanosomatida</taxon>
        <taxon>Trypanosomatidae</taxon>
        <taxon>Trypanosoma</taxon>
        <taxon>Nannomonas</taxon>
    </lineage>
</organism>
<evidence type="ECO:0000256" key="1">
    <source>
        <dbReference type="ARBA" id="ARBA00022737"/>
    </source>
</evidence>
<dbReference type="InterPro" id="IPR011990">
    <property type="entry name" value="TPR-like_helical_dom_sf"/>
</dbReference>
<dbReference type="InterPro" id="IPR002885">
    <property type="entry name" value="PPR_rpt"/>
</dbReference>
<accession>G0V2T4</accession>